<keyword evidence="2" id="KW-1185">Reference proteome</keyword>
<dbReference type="Proteomes" id="UP001148629">
    <property type="component" value="Unassembled WGS sequence"/>
</dbReference>
<protein>
    <submittedName>
        <fullName evidence="1">Uncharacterized protein</fullName>
    </submittedName>
</protein>
<proteinExistence type="predicted"/>
<name>A0ACC1RJL9_9HYPO</name>
<gene>
    <name evidence="1" type="ORF">NM208_g14176</name>
</gene>
<organism evidence="1 2">
    <name type="scientific">Fusarium decemcellulare</name>
    <dbReference type="NCBI Taxonomy" id="57161"/>
    <lineage>
        <taxon>Eukaryota</taxon>
        <taxon>Fungi</taxon>
        <taxon>Dikarya</taxon>
        <taxon>Ascomycota</taxon>
        <taxon>Pezizomycotina</taxon>
        <taxon>Sordariomycetes</taxon>
        <taxon>Hypocreomycetidae</taxon>
        <taxon>Hypocreales</taxon>
        <taxon>Nectriaceae</taxon>
        <taxon>Fusarium</taxon>
        <taxon>Fusarium decemcellulare species complex</taxon>
    </lineage>
</organism>
<evidence type="ECO:0000313" key="2">
    <source>
        <dbReference type="Proteomes" id="UP001148629"/>
    </source>
</evidence>
<reference evidence="1" key="1">
    <citation type="submission" date="2022-08" db="EMBL/GenBank/DDBJ databases">
        <title>Genome Sequence of Fusarium decemcellulare.</title>
        <authorList>
            <person name="Buettner E."/>
        </authorList>
    </citation>
    <scope>NUCLEOTIDE SEQUENCE</scope>
    <source>
        <strain evidence="1">Babe19</strain>
    </source>
</reference>
<sequence length="151" mass="17597">MTVARPVRALIVTGVVLWCFFLWQIFAPSWSFKGPGERYANFERDPNLDPTGEPEGILRRTSPRYAHDAKKTERIDATLLALVRNEEVDAMVQSMRDLERTWNSKFNYPWTFFNDKPFTEEFKRKTSAATKAKCNYGRGTRNRWSQGRILG</sequence>
<evidence type="ECO:0000313" key="1">
    <source>
        <dbReference type="EMBL" id="KAJ3519303.1"/>
    </source>
</evidence>
<comment type="caution">
    <text evidence="1">The sequence shown here is derived from an EMBL/GenBank/DDBJ whole genome shotgun (WGS) entry which is preliminary data.</text>
</comment>
<accession>A0ACC1RJL9</accession>
<dbReference type="EMBL" id="JANRMS010003185">
    <property type="protein sequence ID" value="KAJ3519303.1"/>
    <property type="molecule type" value="Genomic_DNA"/>
</dbReference>